<keyword evidence="3" id="KW-0040">ANK repeat</keyword>
<evidence type="ECO:0000259" key="5">
    <source>
        <dbReference type="SMART" id="SM00382"/>
    </source>
</evidence>
<dbReference type="GO" id="GO:0005524">
    <property type="term" value="F:ATP binding"/>
    <property type="evidence" value="ECO:0007669"/>
    <property type="project" value="UniProtKB-KW"/>
</dbReference>
<feature type="domain" description="AAA+ ATPase" evidence="5">
    <location>
        <begin position="474"/>
        <end position="649"/>
    </location>
</feature>
<dbReference type="GO" id="GO:0034605">
    <property type="term" value="P:cellular response to heat"/>
    <property type="evidence" value="ECO:0007669"/>
    <property type="project" value="TreeGrafter"/>
</dbReference>
<dbReference type="InterPro" id="IPR003593">
    <property type="entry name" value="AAA+_ATPase"/>
</dbReference>
<evidence type="ECO:0000256" key="1">
    <source>
        <dbReference type="ARBA" id="ARBA00022741"/>
    </source>
</evidence>
<evidence type="ECO:0000313" key="7">
    <source>
        <dbReference type="EMBL" id="CAA7257411.1"/>
    </source>
</evidence>
<dbReference type="Pfam" id="PF07724">
    <property type="entry name" value="AAA_2"/>
    <property type="match status" value="1"/>
</dbReference>
<dbReference type="Pfam" id="PF00023">
    <property type="entry name" value="Ank"/>
    <property type="match status" value="1"/>
</dbReference>
<feature type="repeat" description="ANK" evidence="3">
    <location>
        <begin position="250"/>
        <end position="282"/>
    </location>
</feature>
<dbReference type="SUPFAM" id="SSF48403">
    <property type="entry name" value="Ankyrin repeat"/>
    <property type="match status" value="1"/>
</dbReference>
<name>A0A8S0W0Q0_CYCAE</name>
<dbReference type="InterPro" id="IPR027417">
    <property type="entry name" value="P-loop_NTPase"/>
</dbReference>
<dbReference type="GO" id="GO:0005739">
    <property type="term" value="C:mitochondrion"/>
    <property type="evidence" value="ECO:0007669"/>
    <property type="project" value="TreeGrafter"/>
</dbReference>
<evidence type="ECO:0008006" key="9">
    <source>
        <dbReference type="Google" id="ProtNLM"/>
    </source>
</evidence>
<dbReference type="InterPro" id="IPR003959">
    <property type="entry name" value="ATPase_AAA_core"/>
</dbReference>
<dbReference type="SMART" id="SM01086">
    <property type="entry name" value="ClpB_D2-small"/>
    <property type="match status" value="1"/>
</dbReference>
<dbReference type="Gene3D" id="3.40.50.300">
    <property type="entry name" value="P-loop containing nucleotide triphosphate hydrolases"/>
    <property type="match status" value="1"/>
</dbReference>
<evidence type="ECO:0000259" key="6">
    <source>
        <dbReference type="SMART" id="SM01086"/>
    </source>
</evidence>
<sequence length="789" mass="90153">MAAPWAVPGSRGLCRTLVNRDFKRARRLLEISPTLINIRHPLGWAPLHAAILCGDPSLVKFVLDLPILDITIKDCSTFNATSLATDILCRQQELCSNICATENTSGATALHFACMRGDVEILNLLLKTPVAYDVRDDSQRLPHEYFDLDRVDLEAFEAYRSASKAWCKRWRSIATKDITTLCGAIRDGDDEYCKEILESKPELARDKHPSILEALQVAVADRKPADINILLPSSSTSGNLDSGWPQIEKRVSTPLHYSCLVGNMRIAEILLRNGAEWTISDSNDLLPEDYAALNGDSQMQEFKRLCEKEAAIRAEEEELRLAARVAEELKLKREQEKQELERLQKRELEAQKEAEEKKLREEEELRKRQAEVEKEAKKKKLREEEESREREAEIRKEAERQKKRQEEEKSRKRRIEEEKELERKRKLQQEEELRKRHLQIERIIGNKIIGQRGPIRSVASAIRLRENGWVDPDRPLVMLFLGSSGIGKTELAKQVAHYLHGDKIKDKIKDKSSCGQSLTEIEQSGAFVRIDMSEYQHDYTVSNLTGSPKGYVGYEEGGVLTNKLKQNPDAIVLLDEIEKAHPDVLTVFLQVFDDGRITDPKLGTICCKGAVFIMTSNLGSEEIRAESPKLHKLVAKTEGRHQQYLKGIGQFNKRLYPILKGALKRDEFLGRINQTVVFLPLSDQEIGQIVEIELKKWKKRAEEHHAIRMSWSRKVVDRLIQGYDVNYGARSVINEVQTLAVQVLAESQIRGDIRKNWLVHLFINDASSIDMAKEDPIGRIPQRGCHYVF</sequence>
<feature type="region of interest" description="Disordered" evidence="4">
    <location>
        <begin position="371"/>
        <end position="421"/>
    </location>
</feature>
<dbReference type="SUPFAM" id="SSF52540">
    <property type="entry name" value="P-loop containing nucleoside triphosphate hydrolases"/>
    <property type="match status" value="1"/>
</dbReference>
<evidence type="ECO:0000256" key="2">
    <source>
        <dbReference type="ARBA" id="ARBA00022840"/>
    </source>
</evidence>
<evidence type="ECO:0000313" key="8">
    <source>
        <dbReference type="Proteomes" id="UP000467700"/>
    </source>
</evidence>
<keyword evidence="2" id="KW-0067">ATP-binding</keyword>
<keyword evidence="1" id="KW-0547">Nucleotide-binding</keyword>
<feature type="repeat" description="ANK" evidence="3">
    <location>
        <begin position="105"/>
        <end position="137"/>
    </location>
</feature>
<gene>
    <name evidence="7" type="ORF">AAE3_LOCUS542</name>
</gene>
<dbReference type="SMART" id="SM00248">
    <property type="entry name" value="ANK"/>
    <property type="match status" value="4"/>
</dbReference>
<dbReference type="CDD" id="cd19499">
    <property type="entry name" value="RecA-like_ClpB_Hsp104-like"/>
    <property type="match status" value="1"/>
</dbReference>
<dbReference type="Gene3D" id="1.10.8.60">
    <property type="match status" value="1"/>
</dbReference>
<dbReference type="PROSITE" id="PS50297">
    <property type="entry name" value="ANK_REP_REGION"/>
    <property type="match status" value="2"/>
</dbReference>
<dbReference type="GO" id="GO:0016887">
    <property type="term" value="F:ATP hydrolysis activity"/>
    <property type="evidence" value="ECO:0007669"/>
    <property type="project" value="InterPro"/>
</dbReference>
<dbReference type="Gene3D" id="1.25.40.20">
    <property type="entry name" value="Ankyrin repeat-containing domain"/>
    <property type="match status" value="2"/>
</dbReference>
<dbReference type="Pfam" id="PF10431">
    <property type="entry name" value="ClpB_D2-small"/>
    <property type="match status" value="1"/>
</dbReference>
<dbReference type="InterPro" id="IPR036770">
    <property type="entry name" value="Ankyrin_rpt-contain_sf"/>
</dbReference>
<dbReference type="PANTHER" id="PTHR11638:SF93">
    <property type="entry name" value="MITOCHONDRIAL DISAGGREGASE"/>
    <property type="match status" value="1"/>
</dbReference>
<proteinExistence type="predicted"/>
<dbReference type="EMBL" id="CACVBS010000001">
    <property type="protein sequence ID" value="CAA7257411.1"/>
    <property type="molecule type" value="Genomic_DNA"/>
</dbReference>
<evidence type="ECO:0000256" key="4">
    <source>
        <dbReference type="SAM" id="MobiDB-lite"/>
    </source>
</evidence>
<dbReference type="InterPro" id="IPR050130">
    <property type="entry name" value="ClpA_ClpB"/>
</dbReference>
<comment type="caution">
    <text evidence="7">The sequence shown here is derived from an EMBL/GenBank/DDBJ whole genome shotgun (WGS) entry which is preliminary data.</text>
</comment>
<accession>A0A8S0W0Q0</accession>
<dbReference type="Pfam" id="PF13637">
    <property type="entry name" value="Ank_4"/>
    <property type="match status" value="1"/>
</dbReference>
<dbReference type="PANTHER" id="PTHR11638">
    <property type="entry name" value="ATP-DEPENDENT CLP PROTEASE"/>
    <property type="match status" value="1"/>
</dbReference>
<organism evidence="7 8">
    <name type="scientific">Cyclocybe aegerita</name>
    <name type="common">Black poplar mushroom</name>
    <name type="synonym">Agrocybe aegerita</name>
    <dbReference type="NCBI Taxonomy" id="1973307"/>
    <lineage>
        <taxon>Eukaryota</taxon>
        <taxon>Fungi</taxon>
        <taxon>Dikarya</taxon>
        <taxon>Basidiomycota</taxon>
        <taxon>Agaricomycotina</taxon>
        <taxon>Agaricomycetes</taxon>
        <taxon>Agaricomycetidae</taxon>
        <taxon>Agaricales</taxon>
        <taxon>Agaricineae</taxon>
        <taxon>Bolbitiaceae</taxon>
        <taxon>Cyclocybe</taxon>
    </lineage>
</organism>
<keyword evidence="8" id="KW-1185">Reference proteome</keyword>
<protein>
    <recommendedName>
        <fullName evidence="9">AAA+ ATPase domain-containing protein</fullName>
    </recommendedName>
</protein>
<dbReference type="InterPro" id="IPR002110">
    <property type="entry name" value="Ankyrin_rpt"/>
</dbReference>
<dbReference type="AlphaFoldDB" id="A0A8S0W0Q0"/>
<feature type="domain" description="Clp ATPase C-terminal" evidence="6">
    <location>
        <begin position="681"/>
        <end position="771"/>
    </location>
</feature>
<dbReference type="SMART" id="SM00382">
    <property type="entry name" value="AAA"/>
    <property type="match status" value="1"/>
</dbReference>
<dbReference type="OrthoDB" id="18170at2759"/>
<dbReference type="Proteomes" id="UP000467700">
    <property type="component" value="Unassembled WGS sequence"/>
</dbReference>
<reference evidence="7 8" key="1">
    <citation type="submission" date="2020-01" db="EMBL/GenBank/DDBJ databases">
        <authorList>
            <person name="Gupta K D."/>
        </authorList>
    </citation>
    <scope>NUCLEOTIDE SEQUENCE [LARGE SCALE GENOMIC DNA]</scope>
</reference>
<dbReference type="PROSITE" id="PS50088">
    <property type="entry name" value="ANK_REPEAT"/>
    <property type="match status" value="2"/>
</dbReference>
<dbReference type="InterPro" id="IPR019489">
    <property type="entry name" value="Clp_ATPase_C"/>
</dbReference>
<evidence type="ECO:0000256" key="3">
    <source>
        <dbReference type="PROSITE-ProRule" id="PRU00023"/>
    </source>
</evidence>